<feature type="compositionally biased region" description="Low complexity" evidence="1">
    <location>
        <begin position="650"/>
        <end position="673"/>
    </location>
</feature>
<dbReference type="Proteomes" id="UP000812013">
    <property type="component" value="Unassembled WGS sequence"/>
</dbReference>
<organism evidence="2 3">
    <name type="scientific">Streptomyces bambusae</name>
    <dbReference type="NCBI Taxonomy" id="1550616"/>
    <lineage>
        <taxon>Bacteria</taxon>
        <taxon>Bacillati</taxon>
        <taxon>Actinomycetota</taxon>
        <taxon>Actinomycetes</taxon>
        <taxon>Kitasatosporales</taxon>
        <taxon>Streptomycetaceae</taxon>
        <taxon>Streptomyces</taxon>
    </lineage>
</organism>
<gene>
    <name evidence="2" type="ORF">GPJ59_14735</name>
</gene>
<feature type="region of interest" description="Disordered" evidence="1">
    <location>
        <begin position="650"/>
        <end position="721"/>
    </location>
</feature>
<feature type="compositionally biased region" description="Gly residues" evidence="1">
    <location>
        <begin position="366"/>
        <end position="375"/>
    </location>
</feature>
<evidence type="ECO:0008006" key="4">
    <source>
        <dbReference type="Google" id="ProtNLM"/>
    </source>
</evidence>
<reference evidence="2 3" key="1">
    <citation type="submission" date="2019-12" db="EMBL/GenBank/DDBJ databases">
        <title>Genome sequence of Streptomyces bambusae.</title>
        <authorList>
            <person name="Bansal K."/>
            <person name="Choksket S."/>
            <person name="Korpole S."/>
            <person name="Patil P.B."/>
        </authorList>
    </citation>
    <scope>NUCLEOTIDE SEQUENCE [LARGE SCALE GENOMIC DNA]</scope>
    <source>
        <strain evidence="2 3">SK60</strain>
    </source>
</reference>
<feature type="region of interest" description="Disordered" evidence="1">
    <location>
        <begin position="328"/>
        <end position="460"/>
    </location>
</feature>
<proteinExistence type="predicted"/>
<name>A0ABS6Z5U9_9ACTN</name>
<evidence type="ECO:0000313" key="3">
    <source>
        <dbReference type="Proteomes" id="UP000812013"/>
    </source>
</evidence>
<feature type="compositionally biased region" description="Low complexity" evidence="1">
    <location>
        <begin position="344"/>
        <end position="357"/>
    </location>
</feature>
<accession>A0ABS6Z5U9</accession>
<dbReference type="RefSeq" id="WP_219667572.1">
    <property type="nucleotide sequence ID" value="NZ_WTFF01000088.1"/>
</dbReference>
<evidence type="ECO:0000313" key="2">
    <source>
        <dbReference type="EMBL" id="MBW5483107.1"/>
    </source>
</evidence>
<protein>
    <recommendedName>
        <fullName evidence="4">Collagen-like protein</fullName>
    </recommendedName>
</protein>
<feature type="compositionally biased region" description="Gly residues" evidence="1">
    <location>
        <begin position="399"/>
        <end position="430"/>
    </location>
</feature>
<comment type="caution">
    <text evidence="2">The sequence shown here is derived from an EMBL/GenBank/DDBJ whole genome shotgun (WGS) entry which is preliminary data.</text>
</comment>
<sequence>MAVSKNWEEALKVFMSDTGSLADRNAVAGAGSAGWVVRNSLRIVQNASSNQDWSKTFDFHWSGYATLTTDSGENVVPPVFYVVGFNLDWKNVFDNMSSKWNLWFHDPEKALTPLVASPYKNDVINPVTFDRAANQVKGIIDWFDHWVPAVKGWADSIESDASEWKGSAAGAFRKFLNVINVEMSKVRLDLTAPYDYITLLTTTKEQLQKSTLGMYNGFDTWRQLPRSNAVNLLREVFNEVMTGAQIQVGWQPYAVGDTYGYDAVLQKIVDRGGSDVTNAHWIDGVEGEAKQRWLGNLTSLDEAAKTHVSLLDDAYLKLAGALKEGVYQPSITMPGGGTGPGPNGPTTNPLNDLLNKNPGDKNPLDGKGGPGGTGGSKDMPNLKPGGGSGGTGDKPPGGIPGNPGPGKTGPGGLPGGLNPGTSPGTGGAGGNVPLLDKNGKPVLGPDGKPVMVPPGSRIGKDGKVYDAKGNPVLGPNGKPVVAPPGGKVGTQPTDNQPPGGLIPGTNPYDRIMLPEGAKILENGTVVDAGGKPLLDANGNPYALPKGATVKDGIVVDADGKPLSRTNQLLTNAEHAIASRPPRLTTQSGGLPFDFASGGSRLPGLDGLSSGSGGLGGDGPKLKGNAATVGAMTGISERAAQNLGSLANSPAATAANAAGQQQRADLAAQQHAQPPMMPPMSPGMGAGGQPGQGKDRRRTTWLTEDEEVWGTDTGSVSGVIGR</sequence>
<evidence type="ECO:0000256" key="1">
    <source>
        <dbReference type="SAM" id="MobiDB-lite"/>
    </source>
</evidence>
<dbReference type="EMBL" id="WTFF01000088">
    <property type="protein sequence ID" value="MBW5483107.1"/>
    <property type="molecule type" value="Genomic_DNA"/>
</dbReference>
<keyword evidence="3" id="KW-1185">Reference proteome</keyword>